<gene>
    <name evidence="2" type="ORF">COB20_07000</name>
</gene>
<dbReference type="EMBL" id="NVUL01000039">
    <property type="protein sequence ID" value="PCI77943.1"/>
    <property type="molecule type" value="Genomic_DNA"/>
</dbReference>
<evidence type="ECO:0000259" key="1">
    <source>
        <dbReference type="Pfam" id="PF00144"/>
    </source>
</evidence>
<dbReference type="PANTHER" id="PTHR43283:SF3">
    <property type="entry name" value="BETA-LACTAMASE FAMILY PROTEIN (AFU_ORTHOLOGUE AFUA_5G07500)"/>
    <property type="match status" value="1"/>
</dbReference>
<feature type="domain" description="Beta-lactamase-related" evidence="1">
    <location>
        <begin position="71"/>
        <end position="436"/>
    </location>
</feature>
<name>A0A2A4X5R9_9GAMM</name>
<dbReference type="InterPro" id="IPR001466">
    <property type="entry name" value="Beta-lactam-related"/>
</dbReference>
<evidence type="ECO:0000313" key="3">
    <source>
        <dbReference type="Proteomes" id="UP000218767"/>
    </source>
</evidence>
<organism evidence="2 3">
    <name type="scientific">SAR86 cluster bacterium</name>
    <dbReference type="NCBI Taxonomy" id="2030880"/>
    <lineage>
        <taxon>Bacteria</taxon>
        <taxon>Pseudomonadati</taxon>
        <taxon>Pseudomonadota</taxon>
        <taxon>Gammaproteobacteria</taxon>
        <taxon>SAR86 cluster</taxon>
    </lineage>
</organism>
<proteinExistence type="predicted"/>
<comment type="caution">
    <text evidence="2">The sequence shown here is derived from an EMBL/GenBank/DDBJ whole genome shotgun (WGS) entry which is preliminary data.</text>
</comment>
<dbReference type="PANTHER" id="PTHR43283">
    <property type="entry name" value="BETA-LACTAMASE-RELATED"/>
    <property type="match status" value="1"/>
</dbReference>
<dbReference type="Proteomes" id="UP000218767">
    <property type="component" value="Unassembled WGS sequence"/>
</dbReference>
<reference evidence="3" key="1">
    <citation type="submission" date="2017-08" db="EMBL/GenBank/DDBJ databases">
        <title>A dynamic microbial community with high functional redundancy inhabits the cold, oxic subseafloor aquifer.</title>
        <authorList>
            <person name="Tully B.J."/>
            <person name="Wheat C.G."/>
            <person name="Glazer B.T."/>
            <person name="Huber J.A."/>
        </authorList>
    </citation>
    <scope>NUCLEOTIDE SEQUENCE [LARGE SCALE GENOMIC DNA]</scope>
</reference>
<dbReference type="AlphaFoldDB" id="A0A2A4X5R9"/>
<dbReference type="InterPro" id="IPR050789">
    <property type="entry name" value="Diverse_Enzym_Activities"/>
</dbReference>
<dbReference type="GO" id="GO:0016787">
    <property type="term" value="F:hydrolase activity"/>
    <property type="evidence" value="ECO:0007669"/>
    <property type="project" value="UniProtKB-KW"/>
</dbReference>
<keyword evidence="2" id="KW-0378">Hydrolase</keyword>
<dbReference type="InterPro" id="IPR012338">
    <property type="entry name" value="Beta-lactam/transpept-like"/>
</dbReference>
<accession>A0A2A4X5R9</accession>
<dbReference type="Pfam" id="PF00144">
    <property type="entry name" value="Beta-lactamase"/>
    <property type="match status" value="1"/>
</dbReference>
<protein>
    <submittedName>
        <fullName evidence="2">Serine hydrolase</fullName>
    </submittedName>
</protein>
<dbReference type="SUPFAM" id="SSF56601">
    <property type="entry name" value="beta-lactamase/transpeptidase-like"/>
    <property type="match status" value="1"/>
</dbReference>
<evidence type="ECO:0000313" key="2">
    <source>
        <dbReference type="EMBL" id="PCI77943.1"/>
    </source>
</evidence>
<sequence>MYITQESNTSKNWLRTSLMGLSFAVITACNPAADTASVMAPAAAPSAPAAALEMSSPESVGMDSARLDRITQAMQGYVDEGLLAGVITMAARDNKIVHFESVGYRDLEAQAPMTNDALFRIYSMSKPITGVALMILYEEGKFRLADPVEKYLPELKDLQVYASTDDSGNIITEPQSHKMTIRELMSHTGGLSYGIFAASPVDAKYVEAGLLDSGDTLEEFTTKLGQIPLKHQPGTTWEYSVSVDVQGYLVEKLAGQSFGSFLEERIFDPLGMTDTDFRVPEEKVSRFAQVYGYDDEGTLEAGEGFPDANFLVDPVFESGGGGLVSTAMDYMRFSQMVLNGGELDGVRILAPLTVDLMHRDQTPKTMEGSILGARGTSFGLDFAVIEDPVEAESYSTGEFYWGGAAGTWFWIDPVENLVFVGMIQQFGSKLPNVRAASKRLLYQSILDPYGI</sequence>
<dbReference type="Gene3D" id="3.40.710.10">
    <property type="entry name" value="DD-peptidase/beta-lactamase superfamily"/>
    <property type="match status" value="1"/>
</dbReference>